<gene>
    <name evidence="3" type="ORF">BTMF_LOCUS13051</name>
</gene>
<reference evidence="5" key="1">
    <citation type="submission" date="2017-02" db="UniProtKB">
        <authorList>
            <consortium name="WormBaseParasite"/>
        </authorList>
    </citation>
    <scope>IDENTIFICATION</scope>
</reference>
<dbReference type="InterPro" id="IPR036770">
    <property type="entry name" value="Ankyrin_rpt-contain_sf"/>
</dbReference>
<dbReference type="PROSITE" id="PS50297">
    <property type="entry name" value="ANK_REP_REGION"/>
    <property type="match status" value="1"/>
</dbReference>
<dbReference type="PROSITE" id="PS50088">
    <property type="entry name" value="ANK_REPEAT"/>
    <property type="match status" value="1"/>
</dbReference>
<accession>A0A0R3R4W7</accession>
<evidence type="ECO:0000313" key="5">
    <source>
        <dbReference type="WBParaSite" id="BTMF_0001505701-mRNA-1"/>
    </source>
</evidence>
<dbReference type="SMART" id="SM00248">
    <property type="entry name" value="ANK"/>
    <property type="match status" value="1"/>
</dbReference>
<evidence type="ECO:0000313" key="3">
    <source>
        <dbReference type="EMBL" id="VDO44619.1"/>
    </source>
</evidence>
<name>A0A0R3R4W7_9BILA</name>
<reference evidence="3 4" key="2">
    <citation type="submission" date="2018-11" db="EMBL/GenBank/DDBJ databases">
        <authorList>
            <consortium name="Pathogen Informatics"/>
        </authorList>
    </citation>
    <scope>NUCLEOTIDE SEQUENCE [LARGE SCALE GENOMIC DNA]</scope>
</reference>
<feature type="compositionally biased region" description="Low complexity" evidence="2">
    <location>
        <begin position="160"/>
        <end position="174"/>
    </location>
</feature>
<keyword evidence="4" id="KW-1185">Reference proteome</keyword>
<dbReference type="Pfam" id="PF12796">
    <property type="entry name" value="Ank_2"/>
    <property type="match status" value="1"/>
</dbReference>
<dbReference type="InterPro" id="IPR002110">
    <property type="entry name" value="Ankyrin_rpt"/>
</dbReference>
<evidence type="ECO:0000313" key="4">
    <source>
        <dbReference type="Proteomes" id="UP000280834"/>
    </source>
</evidence>
<organism evidence="5">
    <name type="scientific">Brugia timori</name>
    <dbReference type="NCBI Taxonomy" id="42155"/>
    <lineage>
        <taxon>Eukaryota</taxon>
        <taxon>Metazoa</taxon>
        <taxon>Ecdysozoa</taxon>
        <taxon>Nematoda</taxon>
        <taxon>Chromadorea</taxon>
        <taxon>Rhabditida</taxon>
        <taxon>Spirurina</taxon>
        <taxon>Spiruromorpha</taxon>
        <taxon>Filarioidea</taxon>
        <taxon>Onchocercidae</taxon>
        <taxon>Brugia</taxon>
    </lineage>
</organism>
<protein>
    <submittedName>
        <fullName evidence="5">ANK_REP_REGION domain-containing protein</fullName>
    </submittedName>
</protein>
<dbReference type="STRING" id="42155.A0A0R3R4W7"/>
<dbReference type="SUPFAM" id="SSF48403">
    <property type="entry name" value="Ankyrin repeat"/>
    <property type="match status" value="1"/>
</dbReference>
<proteinExistence type="predicted"/>
<dbReference type="Proteomes" id="UP000280834">
    <property type="component" value="Unassembled WGS sequence"/>
</dbReference>
<dbReference type="WBParaSite" id="BTMF_0001505701-mRNA-1">
    <property type="protein sequence ID" value="BTMF_0001505701-mRNA-1"/>
    <property type="gene ID" value="BTMF_0001505701"/>
</dbReference>
<dbReference type="Gene3D" id="1.25.40.20">
    <property type="entry name" value="Ankyrin repeat-containing domain"/>
    <property type="match status" value="1"/>
</dbReference>
<dbReference type="AlphaFoldDB" id="A0A0R3R4W7"/>
<sequence length="220" mass="24045">MEGVYSPFAKLFHRAVIATLSPIPLNVPFAIHRVAYGMLMVPNSLTPLHIAAKEGHIEIIRCLCLFGANVLRKNKDGLTAEIIALAQEHTQIGTLLAKMKLDQTRDAYVEQLCPLEMPLRRIKLKVFGHAGVGKTRLICSLQSGSVIGSIIGAVQRRFSDNPSPSSSTTASNPSQDEGVNSFDDSVESNNNMKSGRRRAVPHLQYTRGIDVQNVTLQGMI</sequence>
<dbReference type="EMBL" id="UZAG01019715">
    <property type="protein sequence ID" value="VDO44619.1"/>
    <property type="molecule type" value="Genomic_DNA"/>
</dbReference>
<keyword evidence="1" id="KW-0040">ANK repeat</keyword>
<feature type="region of interest" description="Disordered" evidence="2">
    <location>
        <begin position="158"/>
        <end position="200"/>
    </location>
</feature>
<evidence type="ECO:0000256" key="1">
    <source>
        <dbReference type="PROSITE-ProRule" id="PRU00023"/>
    </source>
</evidence>
<feature type="repeat" description="ANK" evidence="1">
    <location>
        <begin position="43"/>
        <end position="75"/>
    </location>
</feature>
<evidence type="ECO:0000256" key="2">
    <source>
        <dbReference type="SAM" id="MobiDB-lite"/>
    </source>
</evidence>